<dbReference type="Proteomes" id="UP000306236">
    <property type="component" value="Unassembled WGS sequence"/>
</dbReference>
<dbReference type="EMBL" id="SSWX01000003">
    <property type="protein sequence ID" value="THJ35622.1"/>
    <property type="molecule type" value="Genomic_DNA"/>
</dbReference>
<evidence type="ECO:0000313" key="2">
    <source>
        <dbReference type="EMBL" id="THJ35622.1"/>
    </source>
</evidence>
<name>A0A4V3YXL1_9BURK</name>
<sequence>MNEQQYRDVLLAKAIETPASPAAGLLSQHDVRMATEKALHELRGKKSNHQRQFERLVARRADLLLQLSGQREARLLAIRKPAQRWSVWLWALPLLALALGFASEKISEPHRLSLIALPLLAILGWNVLMYVVLLVRSMMAIASSKRPLNTEDASGLTPTASVGLWWSRSSAKFKDPALSAIYQAFLQDWSPYLQRKQSRQLQALLHVCAAMLALGVIGALWVTGMFTEYRVGWESTWLNAGQMQSLVNFLTWPAQKILGMPPWSEAQMQLLQTWPAGNQQGGQQWILAYSLLLGLVVVVPRMLLALFNGLLILRLQRSLHLPLANPYFQKLMRDFSSDTTTVLVHPFSMAMNAQRQQVLQSYLQEHFGSAAHLQFAPNLEYGETSGHSGYFRNTLQDNAPSLQVLLFNLAATPEEETQGTVMAQFEATTQGPTGVWVYCAEFAERLGTGAAAQQRLQERKQLWQQCAQGHGMHVAFIDKASTAQSQSTTSEPMALNPIKQQ</sequence>
<keyword evidence="3" id="KW-1185">Reference proteome</keyword>
<feature type="transmembrane region" description="Helical" evidence="1">
    <location>
        <begin position="203"/>
        <end position="223"/>
    </location>
</feature>
<gene>
    <name evidence="2" type="ORF">E8K88_03275</name>
</gene>
<dbReference type="RefSeq" id="WP_136405221.1">
    <property type="nucleotide sequence ID" value="NZ_SSWX01000003.1"/>
</dbReference>
<evidence type="ECO:0000313" key="3">
    <source>
        <dbReference type="Proteomes" id="UP000306236"/>
    </source>
</evidence>
<dbReference type="AlphaFoldDB" id="A0A4V3YXL1"/>
<comment type="caution">
    <text evidence="2">The sequence shown here is derived from an EMBL/GenBank/DDBJ whole genome shotgun (WGS) entry which is preliminary data.</text>
</comment>
<dbReference type="Pfam" id="PF11067">
    <property type="entry name" value="DUF2868"/>
    <property type="match status" value="1"/>
</dbReference>
<evidence type="ECO:0000256" key="1">
    <source>
        <dbReference type="SAM" id="Phobius"/>
    </source>
</evidence>
<accession>A0A4V3YXL1</accession>
<organism evidence="2 3">
    <name type="scientific">Lampropedia aestuarii</name>
    <dbReference type="NCBI Taxonomy" id="2562762"/>
    <lineage>
        <taxon>Bacteria</taxon>
        <taxon>Pseudomonadati</taxon>
        <taxon>Pseudomonadota</taxon>
        <taxon>Betaproteobacteria</taxon>
        <taxon>Burkholderiales</taxon>
        <taxon>Comamonadaceae</taxon>
        <taxon>Lampropedia</taxon>
    </lineage>
</organism>
<keyword evidence="1" id="KW-0472">Membrane</keyword>
<keyword evidence="1" id="KW-1133">Transmembrane helix</keyword>
<feature type="transmembrane region" description="Helical" evidence="1">
    <location>
        <begin position="115"/>
        <end position="135"/>
    </location>
</feature>
<reference evidence="2 3" key="1">
    <citation type="submission" date="2019-04" db="EMBL/GenBank/DDBJ databases">
        <title>Lampropedia sp YIM MLB12 draf genome.</title>
        <authorList>
            <person name="Wang Y.-X."/>
        </authorList>
    </citation>
    <scope>NUCLEOTIDE SEQUENCE [LARGE SCALE GENOMIC DNA]</scope>
    <source>
        <strain evidence="2 3">YIM MLB12</strain>
    </source>
</reference>
<feature type="transmembrane region" description="Helical" evidence="1">
    <location>
        <begin position="85"/>
        <end position="103"/>
    </location>
</feature>
<protein>
    <submittedName>
        <fullName evidence="2">DUF2868 domain-containing protein</fullName>
    </submittedName>
</protein>
<keyword evidence="1" id="KW-0812">Transmembrane</keyword>
<feature type="transmembrane region" description="Helical" evidence="1">
    <location>
        <begin position="286"/>
        <end position="313"/>
    </location>
</feature>
<proteinExistence type="predicted"/>
<dbReference type="InterPro" id="IPR021296">
    <property type="entry name" value="DUF2868"/>
</dbReference>
<dbReference type="OrthoDB" id="4998316at2"/>